<dbReference type="InterPro" id="IPR017853">
    <property type="entry name" value="GH"/>
</dbReference>
<evidence type="ECO:0000256" key="2">
    <source>
        <dbReference type="ARBA" id="ARBA00008061"/>
    </source>
</evidence>
<name>A0ABX2AQY5_9BACT</name>
<dbReference type="SUPFAM" id="SSF51011">
    <property type="entry name" value="Glycosyl hydrolase domain"/>
    <property type="match status" value="1"/>
</dbReference>
<dbReference type="Proteomes" id="UP001193734">
    <property type="component" value="Unassembled WGS sequence"/>
</dbReference>
<keyword evidence="4 8" id="KW-0378">Hydrolase</keyword>
<dbReference type="Pfam" id="PF00128">
    <property type="entry name" value="Alpha-amylase"/>
    <property type="match status" value="1"/>
</dbReference>
<dbReference type="GeneID" id="82156444"/>
<dbReference type="Gene3D" id="2.60.40.1180">
    <property type="entry name" value="Golgi alpha-mannosidase II"/>
    <property type="match status" value="1"/>
</dbReference>
<evidence type="ECO:0000313" key="9">
    <source>
        <dbReference type="Proteomes" id="UP001193734"/>
    </source>
</evidence>
<comment type="cofactor">
    <cofactor evidence="1">
        <name>Ca(2+)</name>
        <dbReference type="ChEBI" id="CHEBI:29108"/>
    </cofactor>
</comment>
<evidence type="ECO:0000256" key="3">
    <source>
        <dbReference type="ARBA" id="ARBA00022723"/>
    </source>
</evidence>
<dbReference type="InterPro" id="IPR013780">
    <property type="entry name" value="Glyco_hydro_b"/>
</dbReference>
<evidence type="ECO:0000313" key="8">
    <source>
        <dbReference type="EMBL" id="NPE13030.1"/>
    </source>
</evidence>
<dbReference type="EC" id="3.2.1.1" evidence="8"/>
<keyword evidence="5" id="KW-0119">Carbohydrate metabolism</keyword>
<proteinExistence type="inferred from homology"/>
<sequence length="481" mass="54399">MKNGVMMQYFEWNLPDDGKLWEQLKEDAEHLHDIGVTAVWIPPAYKGCGSSDVGYGVYDLYDLGEFDQKGTVRTKYGTREELEQAIDALHAHSISVYLDAVMNHKAGADRVETCMAQLVDPDNRDQPISEPYEIDCWTGFDFPGRGDTYSDFKWHWFHFSGTDYNERDKKTGIYQIVSEGKAWSIGVDGENGNYDYLMFSDIDLDHPEVVAELQRWGIWVVREFNLDGMRLDAVKHMHDRFLQKFLEAVRADAGDKFYAVGEYWVEDINTLEEYLANINYEMDLFDVALHYNLCAASKSGRDYDLSHLLDGTLVASHPTLAVTFVDNHDSQLGSSLESQVEDWFKPSAYALILLMEHGYPCLFYGDYYGVKGEPSPHRTVIDTLLEVRRRCAYGKQTDYFDYPSVVGFTRCGVDDKPGSGLAVLISNGDDAEKLMNVGETHAGETWREVTGNRDETIVIGDDGNGVFPVSAGKVAVWTPEV</sequence>
<dbReference type="Gene3D" id="3.20.20.80">
    <property type="entry name" value="Glycosidases"/>
    <property type="match status" value="1"/>
</dbReference>
<dbReference type="EMBL" id="JABKKE010000001">
    <property type="protein sequence ID" value="NPE13030.1"/>
    <property type="molecule type" value="Genomic_DNA"/>
</dbReference>
<dbReference type="InterPro" id="IPR006047">
    <property type="entry name" value="GH13_cat_dom"/>
</dbReference>
<dbReference type="SUPFAM" id="SSF51445">
    <property type="entry name" value="(Trans)glycosidases"/>
    <property type="match status" value="1"/>
</dbReference>
<reference evidence="8 9" key="1">
    <citation type="submission" date="2020-05" db="EMBL/GenBank/DDBJ databases">
        <title>Distinct polysaccharide utilization as determinants for interspecies competition between intestinal Prevotella spp.</title>
        <authorList>
            <person name="Galvez E.J.C."/>
            <person name="Iljazovic A."/>
            <person name="Strowig T."/>
        </authorList>
    </citation>
    <scope>NUCLEOTIDE SEQUENCE [LARGE SCALE GENOMIC DNA]</scope>
    <source>
        <strain evidence="8 9">PROD</strain>
    </source>
</reference>
<keyword evidence="9" id="KW-1185">Reference proteome</keyword>
<dbReference type="RefSeq" id="WP_172173991.1">
    <property type="nucleotide sequence ID" value="NZ_CASGIA010000003.1"/>
</dbReference>
<dbReference type="NCBIfam" id="NF006969">
    <property type="entry name" value="PRK09441.1-2"/>
    <property type="match status" value="1"/>
</dbReference>
<dbReference type="CDD" id="cd11318">
    <property type="entry name" value="AmyAc_bac_fung_AmyA"/>
    <property type="match status" value="1"/>
</dbReference>
<keyword evidence="3" id="KW-0479">Metal-binding</keyword>
<dbReference type="PIRSF" id="PIRSF001021">
    <property type="entry name" value="Alph-amls_thrmst"/>
    <property type="match status" value="1"/>
</dbReference>
<evidence type="ECO:0000256" key="1">
    <source>
        <dbReference type="ARBA" id="ARBA00001913"/>
    </source>
</evidence>
<evidence type="ECO:0000259" key="7">
    <source>
        <dbReference type="SMART" id="SM00642"/>
    </source>
</evidence>
<dbReference type="PANTHER" id="PTHR43447">
    <property type="entry name" value="ALPHA-AMYLASE"/>
    <property type="match status" value="1"/>
</dbReference>
<feature type="domain" description="Glycosyl hydrolase family 13 catalytic" evidence="7">
    <location>
        <begin position="4"/>
        <end position="388"/>
    </location>
</feature>
<gene>
    <name evidence="8" type="ORF">HPS55_01570</name>
</gene>
<organism evidence="8 9">
    <name type="scientific">Xylanibacter rodentium</name>
    <dbReference type="NCBI Taxonomy" id="2736289"/>
    <lineage>
        <taxon>Bacteria</taxon>
        <taxon>Pseudomonadati</taxon>
        <taxon>Bacteroidota</taxon>
        <taxon>Bacteroidia</taxon>
        <taxon>Bacteroidales</taxon>
        <taxon>Prevotellaceae</taxon>
        <taxon>Xylanibacter</taxon>
    </lineage>
</organism>
<evidence type="ECO:0000256" key="4">
    <source>
        <dbReference type="ARBA" id="ARBA00022801"/>
    </source>
</evidence>
<dbReference type="Gene3D" id="2.40.30.140">
    <property type="match status" value="1"/>
</dbReference>
<evidence type="ECO:0000256" key="5">
    <source>
        <dbReference type="ARBA" id="ARBA00023277"/>
    </source>
</evidence>
<comment type="similarity">
    <text evidence="2">Belongs to the glycosyl hydrolase 13 family.</text>
</comment>
<keyword evidence="6 8" id="KW-0326">Glycosidase</keyword>
<dbReference type="SMART" id="SM00642">
    <property type="entry name" value="Aamy"/>
    <property type="match status" value="1"/>
</dbReference>
<comment type="caution">
    <text evidence="8">The sequence shown here is derived from an EMBL/GenBank/DDBJ whole genome shotgun (WGS) entry which is preliminary data.</text>
</comment>
<dbReference type="GO" id="GO:0004556">
    <property type="term" value="F:alpha-amylase activity"/>
    <property type="evidence" value="ECO:0007669"/>
    <property type="project" value="UniProtKB-EC"/>
</dbReference>
<accession>A0ABX2AQY5</accession>
<protein>
    <submittedName>
        <fullName evidence="8">Alpha-amylase</fullName>
        <ecNumber evidence="8">3.2.1.1</ecNumber>
    </submittedName>
</protein>
<dbReference type="NCBIfam" id="NF006968">
    <property type="entry name" value="PRK09441.1-1"/>
    <property type="match status" value="1"/>
</dbReference>
<evidence type="ECO:0000256" key="6">
    <source>
        <dbReference type="ARBA" id="ARBA00023295"/>
    </source>
</evidence>
<dbReference type="InterPro" id="IPR013776">
    <property type="entry name" value="A-amylase_thermo"/>
</dbReference>